<proteinExistence type="predicted"/>
<dbReference type="OrthoDB" id="3265906at2759"/>
<accession>A0A9N8L369</accession>
<protein>
    <submittedName>
        <fullName evidence="1">Uncharacterized protein</fullName>
    </submittedName>
</protein>
<dbReference type="EMBL" id="LR824018">
    <property type="protein sequence ID" value="CAD0201817.1"/>
    <property type="molecule type" value="Genomic_DNA"/>
</dbReference>
<evidence type="ECO:0000313" key="1">
    <source>
        <dbReference type="EMBL" id="CAD0201817.1"/>
    </source>
</evidence>
<gene>
    <name evidence="1" type="ORF">CINC_LOCUS3486</name>
</gene>
<dbReference type="AlphaFoldDB" id="A0A9N8L369"/>
<dbReference type="Proteomes" id="UP001154114">
    <property type="component" value="Chromosome 15"/>
</dbReference>
<reference evidence="1" key="1">
    <citation type="submission" date="2021-12" db="EMBL/GenBank/DDBJ databases">
        <authorList>
            <person name="King R."/>
        </authorList>
    </citation>
    <scope>NUCLEOTIDE SEQUENCE</scope>
</reference>
<name>A0A9N8L369_CHRIL</name>
<organism evidence="1 2">
    <name type="scientific">Chrysodeixis includens</name>
    <name type="common">Soybean looper</name>
    <name type="synonym">Pseudoplusia includens</name>
    <dbReference type="NCBI Taxonomy" id="689277"/>
    <lineage>
        <taxon>Eukaryota</taxon>
        <taxon>Metazoa</taxon>
        <taxon>Ecdysozoa</taxon>
        <taxon>Arthropoda</taxon>
        <taxon>Hexapoda</taxon>
        <taxon>Insecta</taxon>
        <taxon>Pterygota</taxon>
        <taxon>Neoptera</taxon>
        <taxon>Endopterygota</taxon>
        <taxon>Lepidoptera</taxon>
        <taxon>Glossata</taxon>
        <taxon>Ditrysia</taxon>
        <taxon>Noctuoidea</taxon>
        <taxon>Noctuidae</taxon>
        <taxon>Plusiinae</taxon>
        <taxon>Chrysodeixis</taxon>
    </lineage>
</organism>
<sequence>MSLTKLLKAPIKLFRKEVITFLVIRRYDLGVFEDKLRYIAVKPSASISVLRQKVWHILDLPDFCEEIIILKSNTDCVIPLVELRNGNDPHHPFILEVWLSGKRKESSTCIHNNMLTIGNGDDRIPCSNVRSSNTIRDANLDADGDICGNCFSQSASNETLAKNKVRGSENKKPTTFLSDFKKWDNNLCRMSCTSIFKVNGKKSRENFSDKLSKIQYDLNMLGNKLDSLLVKVEKSNT</sequence>
<evidence type="ECO:0000313" key="2">
    <source>
        <dbReference type="Proteomes" id="UP001154114"/>
    </source>
</evidence>
<keyword evidence="2" id="KW-1185">Reference proteome</keyword>